<organism evidence="5 6">
    <name type="scientific">Meinhardsimonia xiamenensis</name>
    <dbReference type="NCBI Taxonomy" id="990712"/>
    <lineage>
        <taxon>Bacteria</taxon>
        <taxon>Pseudomonadati</taxon>
        <taxon>Pseudomonadota</taxon>
        <taxon>Alphaproteobacteria</taxon>
        <taxon>Rhodobacterales</taxon>
        <taxon>Paracoccaceae</taxon>
        <taxon>Meinhardsimonia</taxon>
    </lineage>
</organism>
<dbReference type="InterPro" id="IPR022893">
    <property type="entry name" value="Shikimate_DH_fam"/>
</dbReference>
<evidence type="ECO:0000256" key="1">
    <source>
        <dbReference type="ARBA" id="ARBA00004871"/>
    </source>
</evidence>
<evidence type="ECO:0000313" key="5">
    <source>
        <dbReference type="EMBL" id="SDK70361.1"/>
    </source>
</evidence>
<evidence type="ECO:0000256" key="2">
    <source>
        <dbReference type="ARBA" id="ARBA00023002"/>
    </source>
</evidence>
<keyword evidence="3" id="KW-0028">Amino-acid biosynthesis</keyword>
<proteinExistence type="predicted"/>
<dbReference type="AlphaFoldDB" id="A0A1G9E2J3"/>
<feature type="domain" description="Shikimate dehydrogenase substrate binding N-terminal" evidence="4">
    <location>
        <begin position="11"/>
        <end position="97"/>
    </location>
</feature>
<keyword evidence="2" id="KW-0560">Oxidoreductase</keyword>
<dbReference type="SUPFAM" id="SSF53223">
    <property type="entry name" value="Aminoacid dehydrogenase-like, N-terminal domain"/>
    <property type="match status" value="1"/>
</dbReference>
<reference evidence="6" key="1">
    <citation type="submission" date="2016-10" db="EMBL/GenBank/DDBJ databases">
        <authorList>
            <person name="Varghese N."/>
            <person name="Submissions S."/>
        </authorList>
    </citation>
    <scope>NUCLEOTIDE SEQUENCE [LARGE SCALE GENOMIC DNA]</scope>
    <source>
        <strain evidence="6">CGMCC 1.10789</strain>
    </source>
</reference>
<dbReference type="Proteomes" id="UP000199328">
    <property type="component" value="Unassembled WGS sequence"/>
</dbReference>
<dbReference type="GO" id="GO:0050661">
    <property type="term" value="F:NADP binding"/>
    <property type="evidence" value="ECO:0007669"/>
    <property type="project" value="TreeGrafter"/>
</dbReference>
<dbReference type="GO" id="GO:0004764">
    <property type="term" value="F:shikimate 3-dehydrogenase (NADP+) activity"/>
    <property type="evidence" value="ECO:0007669"/>
    <property type="project" value="InterPro"/>
</dbReference>
<dbReference type="GO" id="GO:0009423">
    <property type="term" value="P:chorismate biosynthetic process"/>
    <property type="evidence" value="ECO:0007669"/>
    <property type="project" value="TreeGrafter"/>
</dbReference>
<dbReference type="SUPFAM" id="SSF51735">
    <property type="entry name" value="NAD(P)-binding Rossmann-fold domains"/>
    <property type="match status" value="1"/>
</dbReference>
<dbReference type="GO" id="GO:0019632">
    <property type="term" value="P:shikimate metabolic process"/>
    <property type="evidence" value="ECO:0007669"/>
    <property type="project" value="TreeGrafter"/>
</dbReference>
<protein>
    <submittedName>
        <fullName evidence="5">Shikimate dehydrogenase</fullName>
    </submittedName>
</protein>
<evidence type="ECO:0000313" key="6">
    <source>
        <dbReference type="Proteomes" id="UP000199328"/>
    </source>
</evidence>
<dbReference type="InterPro" id="IPR046346">
    <property type="entry name" value="Aminoacid_DH-like_N_sf"/>
</dbReference>
<dbReference type="EMBL" id="FNFV01000004">
    <property type="protein sequence ID" value="SDK70361.1"/>
    <property type="molecule type" value="Genomic_DNA"/>
</dbReference>
<keyword evidence="3" id="KW-0057">Aromatic amino acid biosynthesis</keyword>
<dbReference type="Gene3D" id="3.40.50.10860">
    <property type="entry name" value="Leucine Dehydrogenase, chain A, domain 1"/>
    <property type="match status" value="1"/>
</dbReference>
<dbReference type="PANTHER" id="PTHR21089">
    <property type="entry name" value="SHIKIMATE DEHYDROGENASE"/>
    <property type="match status" value="1"/>
</dbReference>
<keyword evidence="6" id="KW-1185">Reference proteome</keyword>
<dbReference type="GO" id="GO:0005829">
    <property type="term" value="C:cytosol"/>
    <property type="evidence" value="ECO:0007669"/>
    <property type="project" value="TreeGrafter"/>
</dbReference>
<gene>
    <name evidence="5" type="ORF">SAMN05216257_104126</name>
</gene>
<dbReference type="Pfam" id="PF08501">
    <property type="entry name" value="Shikimate_dh_N"/>
    <property type="match status" value="1"/>
</dbReference>
<dbReference type="STRING" id="990712.SAMN05216257_104126"/>
<accession>A0A1G9E2J3</accession>
<dbReference type="OrthoDB" id="9792692at2"/>
<evidence type="ECO:0000259" key="4">
    <source>
        <dbReference type="Pfam" id="PF08501"/>
    </source>
</evidence>
<sequence>MTGAKTVRTGLIGAHIGASRFAAALELLARDNGLELEFRSIDTAGQENFDLCATLAALAAEGRTGTAVTHPHKRAAAGCAGMRLAPEVARVGAINTVLFSPDGAIGDNTDYLGFLGAWRAQMADRSPGRVAMAGAGGVAAAVGHALKRLGAEEIAIWDLSADAAESLARAIGAPARAVALAQAGQAVAAAQGLVNCTPLGMHHHPGDAFAGMSLSGAEWAFDAVYTPTDTVFLQRAAAAGLRTITGFELFRHMAIASFERFSGIRVEEQAALERLAELRPAEAAP</sequence>
<dbReference type="InterPro" id="IPR013708">
    <property type="entry name" value="Shikimate_DH-bd_N"/>
</dbReference>
<dbReference type="PANTHER" id="PTHR21089:SF1">
    <property type="entry name" value="BIFUNCTIONAL 3-DEHYDROQUINATE DEHYDRATASE_SHIKIMATE DEHYDROGENASE, CHLOROPLASTIC"/>
    <property type="match status" value="1"/>
</dbReference>
<comment type="pathway">
    <text evidence="1">Metabolic intermediate biosynthesis; chorismate biosynthesis; chorismate from D-erythrose 4-phosphate and phosphoenolpyruvate: step 4/7.</text>
</comment>
<dbReference type="RefSeq" id="WP_092500353.1">
    <property type="nucleotide sequence ID" value="NZ_FNFV01000004.1"/>
</dbReference>
<evidence type="ECO:0000256" key="3">
    <source>
        <dbReference type="ARBA" id="ARBA00023141"/>
    </source>
</evidence>
<dbReference type="GO" id="GO:0009073">
    <property type="term" value="P:aromatic amino acid family biosynthetic process"/>
    <property type="evidence" value="ECO:0007669"/>
    <property type="project" value="UniProtKB-KW"/>
</dbReference>
<dbReference type="Gene3D" id="3.40.50.720">
    <property type="entry name" value="NAD(P)-binding Rossmann-like Domain"/>
    <property type="match status" value="1"/>
</dbReference>
<dbReference type="InterPro" id="IPR036291">
    <property type="entry name" value="NAD(P)-bd_dom_sf"/>
</dbReference>
<name>A0A1G9E2J3_9RHOB</name>